<dbReference type="Proteomes" id="UP000278475">
    <property type="component" value="Unassembled WGS sequence"/>
</dbReference>
<evidence type="ECO:0000256" key="2">
    <source>
        <dbReference type="ARBA" id="ARBA00009652"/>
    </source>
</evidence>
<keyword evidence="5 8" id="KW-0413">Isomerase</keyword>
<dbReference type="Pfam" id="PF22023">
    <property type="entry name" value="Pus10_THUMP_arc"/>
    <property type="match status" value="1"/>
</dbReference>
<dbReference type="NCBIfam" id="TIGR01213">
    <property type="entry name" value="pseudo_Pus10arc"/>
    <property type="match status" value="1"/>
</dbReference>
<dbReference type="Gene3D" id="3.30.70.3190">
    <property type="match status" value="1"/>
</dbReference>
<evidence type="ECO:0000256" key="3">
    <source>
        <dbReference type="ARBA" id="ARBA00022694"/>
    </source>
</evidence>
<evidence type="ECO:0000256" key="6">
    <source>
        <dbReference type="ARBA" id="ARBA00050950"/>
    </source>
</evidence>
<dbReference type="InterPro" id="IPR055174">
    <property type="entry name" value="Pus10_THUMP_arc"/>
</dbReference>
<dbReference type="PROSITE" id="PS51165">
    <property type="entry name" value="THUMP"/>
    <property type="match status" value="1"/>
</dbReference>
<feature type="binding site" evidence="8">
    <location>
        <position position="327"/>
    </location>
    <ligand>
        <name>substrate</name>
    </ligand>
</feature>
<accession>A0A497EUB2</accession>
<dbReference type="InterPro" id="IPR039894">
    <property type="entry name" value="Pus10-like"/>
</dbReference>
<dbReference type="PANTHER" id="PTHR21568">
    <property type="entry name" value="TRNA PSEUDOURIDINE SYNTHASE PUS10"/>
    <property type="match status" value="1"/>
</dbReference>
<name>A0A497EUB2_9CREN</name>
<comment type="catalytic activity">
    <reaction evidence="1 8">
        <text>uridine(55) in tRNA = pseudouridine(55) in tRNA</text>
        <dbReference type="Rhea" id="RHEA:42532"/>
        <dbReference type="Rhea" id="RHEA-COMP:10101"/>
        <dbReference type="Rhea" id="RHEA-COMP:10102"/>
        <dbReference type="ChEBI" id="CHEBI:65314"/>
        <dbReference type="ChEBI" id="CHEBI:65315"/>
        <dbReference type="EC" id="5.4.99.25"/>
    </reaction>
</comment>
<evidence type="ECO:0000256" key="4">
    <source>
        <dbReference type="ARBA" id="ARBA00022884"/>
    </source>
</evidence>
<dbReference type="InterPro" id="IPR020103">
    <property type="entry name" value="PsdUridine_synth_cat_dom_sf"/>
</dbReference>
<dbReference type="AlphaFoldDB" id="A0A497EUB2"/>
<dbReference type="GO" id="GO:0031119">
    <property type="term" value="P:tRNA pseudouridine synthesis"/>
    <property type="evidence" value="ECO:0007669"/>
    <property type="project" value="UniProtKB-UniRule"/>
</dbReference>
<dbReference type="EC" id="5.4.99.25" evidence="8"/>
<comment type="function">
    <text evidence="7 8">Responsible for synthesis of pseudouridine from uracil-54 and uracil-55 in the psi GC loop of transfer RNAs.</text>
</comment>
<evidence type="ECO:0000256" key="8">
    <source>
        <dbReference type="HAMAP-Rule" id="MF_01893"/>
    </source>
</evidence>
<evidence type="ECO:0000313" key="11">
    <source>
        <dbReference type="Proteomes" id="UP000278475"/>
    </source>
</evidence>
<keyword evidence="3 8" id="KW-0819">tRNA processing</keyword>
<dbReference type="SUPFAM" id="SSF55120">
    <property type="entry name" value="Pseudouridine synthase"/>
    <property type="match status" value="1"/>
</dbReference>
<dbReference type="GO" id="GO:0160148">
    <property type="term" value="F:tRNA pseudouridine(55) synthase activity"/>
    <property type="evidence" value="ECO:0007669"/>
    <property type="project" value="UniProtKB-EC"/>
</dbReference>
<dbReference type="InterPro" id="IPR005912">
    <property type="entry name" value="Pus10"/>
</dbReference>
<feature type="binding site" evidence="8">
    <location>
        <position position="399"/>
    </location>
    <ligand>
        <name>substrate</name>
    </ligand>
</feature>
<reference evidence="10 11" key="1">
    <citation type="submission" date="2018-06" db="EMBL/GenBank/DDBJ databases">
        <title>Extensive metabolic versatility and redundancy in microbially diverse, dynamic hydrothermal sediments.</title>
        <authorList>
            <person name="Dombrowski N."/>
            <person name="Teske A."/>
            <person name="Baker B.J."/>
        </authorList>
    </citation>
    <scope>NUCLEOTIDE SEQUENCE [LARGE SCALE GENOMIC DNA]</scope>
    <source>
        <strain evidence="10">B66_G16</strain>
    </source>
</reference>
<evidence type="ECO:0000259" key="9">
    <source>
        <dbReference type="PROSITE" id="PS51165"/>
    </source>
</evidence>
<dbReference type="EMBL" id="QMQV01000009">
    <property type="protein sequence ID" value="RLE50300.1"/>
    <property type="molecule type" value="Genomic_DNA"/>
</dbReference>
<gene>
    <name evidence="8" type="primary">pus10</name>
    <name evidence="10" type="ORF">DRJ31_01850</name>
</gene>
<dbReference type="Pfam" id="PF21238">
    <property type="entry name" value="Pus10_C"/>
    <property type="match status" value="1"/>
</dbReference>
<dbReference type="PANTHER" id="PTHR21568:SF0">
    <property type="entry name" value="TRNA PSEUDOURIDINE SYNTHASE PUS10"/>
    <property type="match status" value="1"/>
</dbReference>
<dbReference type="HAMAP" id="MF_01893">
    <property type="entry name" value="Pus10_arch"/>
    <property type="match status" value="1"/>
</dbReference>
<feature type="domain" description="THUMP" evidence="9">
    <location>
        <begin position="63"/>
        <end position="188"/>
    </location>
</feature>
<dbReference type="InterPro" id="IPR004114">
    <property type="entry name" value="THUMP_dom"/>
</dbReference>
<comment type="caution">
    <text evidence="10">The sequence shown here is derived from an EMBL/GenBank/DDBJ whole genome shotgun (WGS) entry which is preliminary data.</text>
</comment>
<proteinExistence type="inferred from homology"/>
<dbReference type="FunFam" id="3.30.70.2510:FF:000001">
    <property type="entry name" value="tRNA pseudouridine synthase Pus10"/>
    <property type="match status" value="1"/>
</dbReference>
<dbReference type="SUPFAM" id="SSF143437">
    <property type="entry name" value="THUMP domain-like"/>
    <property type="match status" value="1"/>
</dbReference>
<dbReference type="GO" id="GO:0000049">
    <property type="term" value="F:tRNA binding"/>
    <property type="evidence" value="ECO:0007669"/>
    <property type="project" value="InterPro"/>
</dbReference>
<dbReference type="FunFam" id="3.30.70.3190:FF:000001">
    <property type="entry name" value="tRNA pseudouridine synthase Pus10"/>
    <property type="match status" value="1"/>
</dbReference>
<dbReference type="Gene3D" id="3.30.70.2510">
    <property type="match status" value="1"/>
</dbReference>
<evidence type="ECO:0000256" key="5">
    <source>
        <dbReference type="ARBA" id="ARBA00023235"/>
    </source>
</evidence>
<evidence type="ECO:0000313" key="10">
    <source>
        <dbReference type="EMBL" id="RLE50300.1"/>
    </source>
</evidence>
<protein>
    <recommendedName>
        <fullName evidence="8">tRNA pseudouridine synthase Pus10</fullName>
        <ecNumber evidence="8">5.4.99.25</ecNumber>
    </recommendedName>
    <alternativeName>
        <fullName evidence="8">tRNA pseudouridine 54/55 synthase</fullName>
        <shortName evidence="8">Psi54/55 synthase</shortName>
    </alternativeName>
</protein>
<comment type="similarity">
    <text evidence="2 8">Belongs to the pseudouridine synthase Pus10 family.</text>
</comment>
<organism evidence="10 11">
    <name type="scientific">Thermoproteota archaeon</name>
    <dbReference type="NCBI Taxonomy" id="2056631"/>
    <lineage>
        <taxon>Archaea</taxon>
        <taxon>Thermoproteota</taxon>
    </lineage>
</organism>
<comment type="catalytic activity">
    <reaction evidence="6 8">
        <text>uridine(54) in tRNA = pseudouridine(54) in tRNA</text>
        <dbReference type="Rhea" id="RHEA:57876"/>
        <dbReference type="Rhea" id="RHEA-COMP:10193"/>
        <dbReference type="Rhea" id="RHEA-COMP:14141"/>
        <dbReference type="ChEBI" id="CHEBI:65314"/>
        <dbReference type="ChEBI" id="CHEBI:65315"/>
    </reaction>
</comment>
<evidence type="ECO:0000256" key="1">
    <source>
        <dbReference type="ARBA" id="ARBA00000385"/>
    </source>
</evidence>
<feature type="active site" description="Nucleophile" evidence="8">
    <location>
        <position position="259"/>
    </location>
</feature>
<dbReference type="InterPro" id="IPR048741">
    <property type="entry name" value="Pus10-like_C"/>
</dbReference>
<evidence type="ECO:0000256" key="7">
    <source>
        <dbReference type="ARBA" id="ARBA00058132"/>
    </source>
</evidence>
<keyword evidence="4 8" id="KW-0694">RNA-binding</keyword>
<sequence>MLEKALAILKKYPLCDNCLGRLFALLAKGVDNAKRGFSIKLALAMEADKLKKRGEDGWQTTLEALALNGCFKPALRELGLSQDYCKKCFICENIFSKLDALAEKALESLRDYEFNTFLVGVSAPAEMVEREDILRSEFAIEYAESLKSEINREVGKIIAEKTGKNVNFEKPDVLIHIDLNTNTVSIKPMPLYIKGRYRKLVRGIPQAKWICSSCRGKGCERCNYTGKMYETSVEELISEPILRAAQGVSAKFHGAGREDVDARVLGSGRPFAVEVKEPKKRFLDLKELEKQINQQANGKVEVLDLSFADKKYVRKIKETARLAKKTYRAVVEVEEGVSSEKLYELEKVFKDRTIQQYTPTRVLHRRPDKLRVKKVYSVNIKQLGNKCFEAIVTCQGGLYVKELITGDNGRTKPSFSEILGHGAKCVELDVLDVCEGG</sequence>